<dbReference type="PANTHER" id="PTHR31213">
    <property type="entry name" value="OS08G0374000 PROTEIN-RELATED"/>
    <property type="match status" value="1"/>
</dbReference>
<comment type="caution">
    <text evidence="5">The sequence shown here is derived from an EMBL/GenBank/DDBJ whole genome shotgun (WGS) entry which is preliminary data.</text>
</comment>
<evidence type="ECO:0000313" key="5">
    <source>
        <dbReference type="EMBL" id="KAF8663615.1"/>
    </source>
</evidence>
<dbReference type="InterPro" id="IPR050279">
    <property type="entry name" value="Plant_def-hormone_signal"/>
</dbReference>
<feature type="domain" description="Bet v I/Major latex protein" evidence="4">
    <location>
        <begin position="29"/>
        <end position="151"/>
    </location>
</feature>
<dbReference type="PANTHER" id="PTHR31213:SF19">
    <property type="entry name" value="BET V I_MAJOR LATEX PROTEIN DOMAIN-CONTAINING PROTEIN"/>
    <property type="match status" value="1"/>
</dbReference>
<keyword evidence="3" id="KW-0017">Alkaloid metabolism</keyword>
<dbReference type="GO" id="GO:0005634">
    <property type="term" value="C:nucleus"/>
    <property type="evidence" value="ECO:0007669"/>
    <property type="project" value="UniProtKB-SubCell"/>
</dbReference>
<dbReference type="GO" id="GO:0009738">
    <property type="term" value="P:abscisic acid-activated signaling pathway"/>
    <property type="evidence" value="ECO:0007669"/>
    <property type="project" value="InterPro"/>
</dbReference>
<dbReference type="InterPro" id="IPR024949">
    <property type="entry name" value="Bet_v_I_allergen"/>
</dbReference>
<evidence type="ECO:0000256" key="3">
    <source>
        <dbReference type="ARBA" id="ARBA00022589"/>
    </source>
</evidence>
<dbReference type="Proteomes" id="UP000636709">
    <property type="component" value="Unassembled WGS sequence"/>
</dbReference>
<accession>A0A835AJ43</accession>
<dbReference type="FunFam" id="3.30.530.20:FF:000033">
    <property type="entry name" value="S-norcoclaurine synthase"/>
    <property type="match status" value="1"/>
</dbReference>
<comment type="similarity">
    <text evidence="2">Belongs to the BetVI family.</text>
</comment>
<dbReference type="SUPFAM" id="SSF55961">
    <property type="entry name" value="Bet v1-like"/>
    <property type="match status" value="1"/>
</dbReference>
<dbReference type="GO" id="GO:0009820">
    <property type="term" value="P:alkaloid metabolic process"/>
    <property type="evidence" value="ECO:0007669"/>
    <property type="project" value="UniProtKB-KW"/>
</dbReference>
<dbReference type="GO" id="GO:0006952">
    <property type="term" value="P:defense response"/>
    <property type="evidence" value="ECO:0007669"/>
    <property type="project" value="InterPro"/>
</dbReference>
<dbReference type="GO" id="GO:0005737">
    <property type="term" value="C:cytoplasm"/>
    <property type="evidence" value="ECO:0007669"/>
    <property type="project" value="TreeGrafter"/>
</dbReference>
<reference evidence="5" key="1">
    <citation type="submission" date="2020-07" db="EMBL/GenBank/DDBJ databases">
        <title>Genome sequence and genetic diversity analysis of an under-domesticated orphan crop, white fonio (Digitaria exilis).</title>
        <authorList>
            <person name="Bennetzen J.L."/>
            <person name="Chen S."/>
            <person name="Ma X."/>
            <person name="Wang X."/>
            <person name="Yssel A.E.J."/>
            <person name="Chaluvadi S.R."/>
            <person name="Johnson M."/>
            <person name="Gangashetty P."/>
            <person name="Hamidou F."/>
            <person name="Sanogo M.D."/>
            <person name="Zwaenepoel A."/>
            <person name="Wallace J."/>
            <person name="Van De Peer Y."/>
            <person name="Van Deynze A."/>
        </authorList>
    </citation>
    <scope>NUCLEOTIDE SEQUENCE</scope>
    <source>
        <tissue evidence="5">Leaves</tissue>
    </source>
</reference>
<dbReference type="Gene3D" id="3.30.530.20">
    <property type="match status" value="1"/>
</dbReference>
<dbReference type="GO" id="GO:0038023">
    <property type="term" value="F:signaling receptor activity"/>
    <property type="evidence" value="ECO:0007669"/>
    <property type="project" value="InterPro"/>
</dbReference>
<dbReference type="PRINTS" id="PR00634">
    <property type="entry name" value="BETALLERGEN"/>
</dbReference>
<organism evidence="5 6">
    <name type="scientific">Digitaria exilis</name>
    <dbReference type="NCBI Taxonomy" id="1010633"/>
    <lineage>
        <taxon>Eukaryota</taxon>
        <taxon>Viridiplantae</taxon>
        <taxon>Streptophyta</taxon>
        <taxon>Embryophyta</taxon>
        <taxon>Tracheophyta</taxon>
        <taxon>Spermatophyta</taxon>
        <taxon>Magnoliopsida</taxon>
        <taxon>Liliopsida</taxon>
        <taxon>Poales</taxon>
        <taxon>Poaceae</taxon>
        <taxon>PACMAD clade</taxon>
        <taxon>Panicoideae</taxon>
        <taxon>Panicodae</taxon>
        <taxon>Paniceae</taxon>
        <taxon>Anthephorinae</taxon>
        <taxon>Digitaria</taxon>
    </lineage>
</organism>
<evidence type="ECO:0000313" key="6">
    <source>
        <dbReference type="Proteomes" id="UP000636709"/>
    </source>
</evidence>
<dbReference type="AlphaFoldDB" id="A0A835AJ43"/>
<dbReference type="OrthoDB" id="1879545at2759"/>
<evidence type="ECO:0000256" key="2">
    <source>
        <dbReference type="ARBA" id="ARBA00009744"/>
    </source>
</evidence>
<dbReference type="InterPro" id="IPR000916">
    <property type="entry name" value="Bet_v_I/MLP"/>
</dbReference>
<dbReference type="CDD" id="cd07816">
    <property type="entry name" value="Bet_v1-like"/>
    <property type="match status" value="1"/>
</dbReference>
<dbReference type="Pfam" id="PF00407">
    <property type="entry name" value="Bet_v_1"/>
    <property type="match status" value="1"/>
</dbReference>
<name>A0A835AJ43_9POAL</name>
<dbReference type="Gramene" id="Dexi2A01G0013380.1">
    <property type="protein sequence ID" value="Dexi2A01G0013380.1:cds"/>
    <property type="gene ID" value="Dexi2A01G0013380"/>
</dbReference>
<evidence type="ECO:0000259" key="4">
    <source>
        <dbReference type="Pfam" id="PF00407"/>
    </source>
</evidence>
<dbReference type="GO" id="GO:0004864">
    <property type="term" value="F:protein phosphatase inhibitor activity"/>
    <property type="evidence" value="ECO:0007669"/>
    <property type="project" value="InterPro"/>
</dbReference>
<evidence type="ECO:0000256" key="1">
    <source>
        <dbReference type="ARBA" id="ARBA00004123"/>
    </source>
</evidence>
<dbReference type="GO" id="GO:0010427">
    <property type="term" value="F:abscisic acid binding"/>
    <property type="evidence" value="ECO:0007669"/>
    <property type="project" value="InterPro"/>
</dbReference>
<gene>
    <name evidence="5" type="ORF">HU200_055337</name>
</gene>
<keyword evidence="6" id="KW-1185">Reference proteome</keyword>
<dbReference type="EMBL" id="JACEFO010002366">
    <property type="protein sequence ID" value="KAF8663615.1"/>
    <property type="molecule type" value="Genomic_DNA"/>
</dbReference>
<protein>
    <recommendedName>
        <fullName evidence="4">Bet v I/Major latex protein domain-containing protein</fullName>
    </recommendedName>
</protein>
<comment type="subcellular location">
    <subcellularLocation>
        <location evidence="1">Nucleus</location>
    </subcellularLocation>
</comment>
<sequence length="163" mass="17648">MEGSLCHEFQTDLPVSVVWEVYRSLALGELVPQLLPQVLSKVELVEGDGGAGTVLLVTFPPTGTSGPASYKEKFTVIDNEKYIKEATVIKGGFLDLGFQKYVVRMEIVQQEDGTTIIKSTIEYKVDAEHASNASLISTGALAAIAEAITKYIKEQKTGPQALE</sequence>
<proteinExistence type="inferred from homology"/>
<dbReference type="InterPro" id="IPR023393">
    <property type="entry name" value="START-like_dom_sf"/>
</dbReference>